<dbReference type="PANTHER" id="PTHR37810">
    <property type="entry name" value="IMMUNITY PROTEIN SDPI"/>
    <property type="match status" value="1"/>
</dbReference>
<feature type="domain" description="DUF1648" evidence="2">
    <location>
        <begin position="25"/>
        <end position="66"/>
    </location>
</feature>
<reference evidence="3" key="1">
    <citation type="submission" date="2023-03" db="EMBL/GenBank/DDBJ databases">
        <title>Andean soil-derived lignocellulolytic bacterial consortium as a source of novel taxa and putative plastic-active enzymes.</title>
        <authorList>
            <person name="Diaz-Garcia L."/>
            <person name="Chuvochina M."/>
            <person name="Feuerriegel G."/>
            <person name="Bunk B."/>
            <person name="Sproer C."/>
            <person name="Streit W.R."/>
            <person name="Rodriguez L.M."/>
            <person name="Overmann J."/>
            <person name="Jimenez D.J."/>
        </authorList>
    </citation>
    <scope>NUCLEOTIDE SEQUENCE</scope>
    <source>
        <strain evidence="3">MAG 2441</strain>
    </source>
</reference>
<keyword evidence="1" id="KW-1133">Transmembrane helix</keyword>
<protein>
    <submittedName>
        <fullName evidence="3">SdpI family protein</fullName>
    </submittedName>
</protein>
<dbReference type="InterPro" id="IPR012867">
    <property type="entry name" value="DUF1648"/>
</dbReference>
<dbReference type="PIRSF" id="PIRSF038959">
    <property type="entry name" value="SdpI"/>
    <property type="match status" value="1"/>
</dbReference>
<organism evidence="3 4">
    <name type="scientific">Candidatus Cohnella colombiensis</name>
    <dbReference type="NCBI Taxonomy" id="3121368"/>
    <lineage>
        <taxon>Bacteria</taxon>
        <taxon>Bacillati</taxon>
        <taxon>Bacillota</taxon>
        <taxon>Bacilli</taxon>
        <taxon>Bacillales</taxon>
        <taxon>Paenibacillaceae</taxon>
        <taxon>Cohnella</taxon>
    </lineage>
</organism>
<feature type="transmembrane region" description="Helical" evidence="1">
    <location>
        <begin position="17"/>
        <end position="35"/>
    </location>
</feature>
<keyword evidence="1" id="KW-0472">Membrane</keyword>
<keyword evidence="1" id="KW-0812">Transmembrane</keyword>
<accession>A0AA95EVU0</accession>
<name>A0AA95EVU0_9BACL</name>
<dbReference type="GO" id="GO:0009636">
    <property type="term" value="P:response to toxic substance"/>
    <property type="evidence" value="ECO:0007669"/>
    <property type="project" value="TreeGrafter"/>
</dbReference>
<dbReference type="InterPro" id="IPR026272">
    <property type="entry name" value="SdpI"/>
</dbReference>
<dbReference type="AlphaFoldDB" id="A0AA95EVU0"/>
<feature type="transmembrane region" description="Helical" evidence="1">
    <location>
        <begin position="128"/>
        <end position="145"/>
    </location>
</feature>
<dbReference type="Proteomes" id="UP001178662">
    <property type="component" value="Chromosome"/>
</dbReference>
<feature type="transmembrane region" description="Helical" evidence="1">
    <location>
        <begin position="198"/>
        <end position="221"/>
    </location>
</feature>
<dbReference type="PANTHER" id="PTHR37810:SF5">
    <property type="entry name" value="IMMUNITY PROTEIN SDPI"/>
    <property type="match status" value="1"/>
</dbReference>
<evidence type="ECO:0000259" key="2">
    <source>
        <dbReference type="Pfam" id="PF07853"/>
    </source>
</evidence>
<evidence type="ECO:0000313" key="3">
    <source>
        <dbReference type="EMBL" id="WEK53861.1"/>
    </source>
</evidence>
<dbReference type="Pfam" id="PF13630">
    <property type="entry name" value="SdpI"/>
    <property type="match status" value="1"/>
</dbReference>
<feature type="transmembrane region" description="Helical" evidence="1">
    <location>
        <begin position="55"/>
        <end position="76"/>
    </location>
</feature>
<dbReference type="Pfam" id="PF07853">
    <property type="entry name" value="DUF1648"/>
    <property type="match status" value="1"/>
</dbReference>
<proteinExistence type="predicted"/>
<evidence type="ECO:0000256" key="1">
    <source>
        <dbReference type="SAM" id="Phobius"/>
    </source>
</evidence>
<feature type="transmembrane region" description="Helical" evidence="1">
    <location>
        <begin position="97"/>
        <end position="116"/>
    </location>
</feature>
<sequence length="228" mass="26242">MSEEKLENTLKWSRKDWVLLAVNIAIFAILFVIFNRKLPDEVASHYNISGELDRMMGKVAFWIMYGAIGILLPSFLAALRKIDPRKQNYNKFAQSFYVIRFAISMFIHGIMLVIILDNLDYNLPIQNILLGGFGLLWIVIGNYMSQVRSNFFVGIKTPWALSDERNWRLTHRFAARFMFIAGILMFASTWFVGQTFVVVMIILAGTLISSLSPVLYSYLVYRNSNTEA</sequence>
<dbReference type="InterPro" id="IPR025962">
    <property type="entry name" value="SdpI/YhfL"/>
</dbReference>
<feature type="transmembrane region" description="Helical" evidence="1">
    <location>
        <begin position="173"/>
        <end position="192"/>
    </location>
</feature>
<gene>
    <name evidence="3" type="ORF">P0Y55_15030</name>
</gene>
<keyword evidence="4" id="KW-1185">Reference proteome</keyword>
<evidence type="ECO:0000313" key="4">
    <source>
        <dbReference type="Proteomes" id="UP001178662"/>
    </source>
</evidence>
<dbReference type="EMBL" id="CP119317">
    <property type="protein sequence ID" value="WEK53861.1"/>
    <property type="molecule type" value="Genomic_DNA"/>
</dbReference>